<dbReference type="RefSeq" id="WP_218575271.1">
    <property type="nucleotide sequence ID" value="NZ_CP042425.1"/>
</dbReference>
<keyword evidence="1" id="KW-0732">Signal</keyword>
<evidence type="ECO:0000313" key="3">
    <source>
        <dbReference type="Proteomes" id="UP000324974"/>
    </source>
</evidence>
<keyword evidence="2" id="KW-0378">Hydrolase</keyword>
<dbReference type="InterPro" id="IPR029058">
    <property type="entry name" value="AB_hydrolase_fold"/>
</dbReference>
<dbReference type="Proteomes" id="UP000324974">
    <property type="component" value="Chromosome"/>
</dbReference>
<dbReference type="KEGG" id="lrs:PX52LOC_00530"/>
<gene>
    <name evidence="2" type="ORF">PX52LOC_00530</name>
</gene>
<dbReference type="GO" id="GO:0016787">
    <property type="term" value="F:hydrolase activity"/>
    <property type="evidence" value="ECO:0007669"/>
    <property type="project" value="UniProtKB-KW"/>
</dbReference>
<feature type="chain" id="PRO_5022956633" evidence="1">
    <location>
        <begin position="35"/>
        <end position="904"/>
    </location>
</feature>
<organism evidence="2 3">
    <name type="scientific">Limnoglobus roseus</name>
    <dbReference type="NCBI Taxonomy" id="2598579"/>
    <lineage>
        <taxon>Bacteria</taxon>
        <taxon>Pseudomonadati</taxon>
        <taxon>Planctomycetota</taxon>
        <taxon>Planctomycetia</taxon>
        <taxon>Gemmatales</taxon>
        <taxon>Gemmataceae</taxon>
        <taxon>Limnoglobus</taxon>
    </lineage>
</organism>
<feature type="signal peptide" evidence="1">
    <location>
        <begin position="1"/>
        <end position="34"/>
    </location>
</feature>
<keyword evidence="3" id="KW-1185">Reference proteome</keyword>
<protein>
    <submittedName>
        <fullName evidence="2">Alpha/beta hydrolase</fullName>
    </submittedName>
</protein>
<evidence type="ECO:0000256" key="1">
    <source>
        <dbReference type="SAM" id="SignalP"/>
    </source>
</evidence>
<reference evidence="3" key="1">
    <citation type="submission" date="2019-08" db="EMBL/GenBank/DDBJ databases">
        <title>Limnoglobus roseus gen. nov., sp. nov., a novel freshwater planctomycete with a giant genome from the family Gemmataceae.</title>
        <authorList>
            <person name="Kulichevskaya I.S."/>
            <person name="Naumoff D.G."/>
            <person name="Miroshnikov K."/>
            <person name="Ivanova A."/>
            <person name="Philippov D.A."/>
            <person name="Hakobyan A."/>
            <person name="Rijpstra I.C."/>
            <person name="Sinninghe Damste J.S."/>
            <person name="Liesack W."/>
            <person name="Dedysh S.N."/>
        </authorList>
    </citation>
    <scope>NUCLEOTIDE SEQUENCE [LARGE SCALE GENOMIC DNA]</scope>
    <source>
        <strain evidence="3">PX52</strain>
    </source>
</reference>
<sequence length="904" mass="100171">MRAPLDGTPPHRQRLIFTLLLLGLSFANTSAVRAADAPPPFTGEKTAWHGFDRYDFLMDEATFAIKPFTAPADEKNAVKAQVKGQLRCVVVVPKQAAAGMPWSWQGYYFDHEPQVEVELLKRGFHIGFVLSDAGKSWDAWYTFLTEKHGLSKKPSFVGMSRGGRNAFTWATANPDKVTCLYVDNPAVSRESIQLLGGLVKNDVPLLHVCGSLDPILGNHTLVTESAYQQLGGRISVMIKDGAAHHPHSFRDPKPIADFIVASLDPPAVKAPAFVGATFTKSAFYGVANSYRELPNEGTYVTCRGPLFSPTFDRYDFRINGIKSGVSAIVPKKEAPGKPWVYRAEFVTRDAVVDLALLEQGFHIVTGPVPTDTDGPVLQQWDAVYKHLTDHGFSTKPVLEGASGAAGEAYAWAIANPDKVSCVYAENPRLRSRMTKAQPLDNLAPLAKAGVPVLHVCGSLDPGLASQTRVLEKRYQELGGSVTVIVKDGEGHYPTAPKDLKPVVDFILKRQATVEPKVETSPPRDYRFDRTMTRTVLENYLSRSISMEGLLNGRGDLDDNVRMLKATGAKFIGRSLCLWAGEANLLRNLDRAKEQIAKVHAVDAEMILQACVFEIVTMQVEQVPVPDWAFKALGQPVEKRNFRYADMLSSDGRRQNHWGRNSSVPDVSRPETKLWFYFLAASFIDRGFEAIHFGQAELMNGNNRDLKDWDEVLKLVRAHAAKHARRHMVVCDAHAPSGGLVRDGRLLLDFHSFPLRVMEVADKPQEGVLKVGFSDGFYGRSKGGETPSGWACDHLPYLVELDNWGASKQPGQAKAGGIWVWGYDEITWFAHQPKEYRANWLRYARDWVRTTDPNGFLQMPGSRTMRSPLDGKRWYYANTASAAVPDGLGDEEAIRAVWATPANTK</sequence>
<accession>A0A5C1A757</accession>
<dbReference type="AlphaFoldDB" id="A0A5C1A757"/>
<dbReference type="SUPFAM" id="SSF53474">
    <property type="entry name" value="alpha/beta-Hydrolases"/>
    <property type="match status" value="2"/>
</dbReference>
<proteinExistence type="predicted"/>
<name>A0A5C1A757_9BACT</name>
<evidence type="ECO:0000313" key="2">
    <source>
        <dbReference type="EMBL" id="QEL13672.1"/>
    </source>
</evidence>
<dbReference type="EMBL" id="CP042425">
    <property type="protein sequence ID" value="QEL13672.1"/>
    <property type="molecule type" value="Genomic_DNA"/>
</dbReference>
<dbReference type="Gene3D" id="3.40.50.1820">
    <property type="entry name" value="alpha/beta hydrolase"/>
    <property type="match status" value="2"/>
</dbReference>